<organism evidence="7 8">
    <name type="scientific">Agrocybe chaxingu</name>
    <dbReference type="NCBI Taxonomy" id="84603"/>
    <lineage>
        <taxon>Eukaryota</taxon>
        <taxon>Fungi</taxon>
        <taxon>Dikarya</taxon>
        <taxon>Basidiomycota</taxon>
        <taxon>Agaricomycotina</taxon>
        <taxon>Agaricomycetes</taxon>
        <taxon>Agaricomycetidae</taxon>
        <taxon>Agaricales</taxon>
        <taxon>Agaricineae</taxon>
        <taxon>Strophariaceae</taxon>
        <taxon>Agrocybe</taxon>
    </lineage>
</organism>
<feature type="transmembrane region" description="Helical" evidence="6">
    <location>
        <begin position="46"/>
        <end position="66"/>
    </location>
</feature>
<keyword evidence="4 6" id="KW-1133">Transmembrane helix</keyword>
<dbReference type="OrthoDB" id="5963193at2759"/>
<name>A0A9W8JYM5_9AGAR</name>
<feature type="transmembrane region" description="Helical" evidence="6">
    <location>
        <begin position="154"/>
        <end position="172"/>
    </location>
</feature>
<dbReference type="EMBL" id="JANKHO010000697">
    <property type="protein sequence ID" value="KAJ3507074.1"/>
    <property type="molecule type" value="Genomic_DNA"/>
</dbReference>
<evidence type="ECO:0008006" key="9">
    <source>
        <dbReference type="Google" id="ProtNLM"/>
    </source>
</evidence>
<evidence type="ECO:0000313" key="8">
    <source>
        <dbReference type="Proteomes" id="UP001148786"/>
    </source>
</evidence>
<evidence type="ECO:0000256" key="4">
    <source>
        <dbReference type="ARBA" id="ARBA00022989"/>
    </source>
</evidence>
<comment type="similarity">
    <text evidence="2">Belongs to the TDE1 family.</text>
</comment>
<feature type="transmembrane region" description="Helical" evidence="6">
    <location>
        <begin position="250"/>
        <end position="271"/>
    </location>
</feature>
<comment type="subcellular location">
    <subcellularLocation>
        <location evidence="1">Membrane</location>
        <topology evidence="1">Multi-pass membrane protein</topology>
    </subcellularLocation>
</comment>
<dbReference type="InterPro" id="IPR005016">
    <property type="entry name" value="TDE1/TMS"/>
</dbReference>
<evidence type="ECO:0000256" key="5">
    <source>
        <dbReference type="ARBA" id="ARBA00023136"/>
    </source>
</evidence>
<feature type="transmembrane region" description="Helical" evidence="6">
    <location>
        <begin position="430"/>
        <end position="449"/>
    </location>
</feature>
<keyword evidence="8" id="KW-1185">Reference proteome</keyword>
<keyword evidence="3 6" id="KW-0812">Transmembrane</keyword>
<feature type="transmembrane region" description="Helical" evidence="6">
    <location>
        <begin position="178"/>
        <end position="199"/>
    </location>
</feature>
<dbReference type="Pfam" id="PF03348">
    <property type="entry name" value="Serinc"/>
    <property type="match status" value="1"/>
</dbReference>
<proteinExistence type="inferred from homology"/>
<evidence type="ECO:0000313" key="7">
    <source>
        <dbReference type="EMBL" id="KAJ3507074.1"/>
    </source>
</evidence>
<dbReference type="GO" id="GO:0016020">
    <property type="term" value="C:membrane"/>
    <property type="evidence" value="ECO:0007669"/>
    <property type="project" value="UniProtKB-SubCell"/>
</dbReference>
<protein>
    <recommendedName>
        <fullName evidence="9">TMS membrane protein/tumor differentially expressed protein</fullName>
    </recommendedName>
</protein>
<feature type="transmembrane region" description="Helical" evidence="6">
    <location>
        <begin position="484"/>
        <end position="503"/>
    </location>
</feature>
<dbReference type="Proteomes" id="UP001148786">
    <property type="component" value="Unassembled WGS sequence"/>
</dbReference>
<keyword evidence="5 6" id="KW-0472">Membrane</keyword>
<accession>A0A9W8JYM5</accession>
<dbReference type="PANTHER" id="PTHR10383">
    <property type="entry name" value="SERINE INCORPORATOR"/>
    <property type="match status" value="1"/>
</dbReference>
<evidence type="ECO:0000256" key="3">
    <source>
        <dbReference type="ARBA" id="ARBA00022692"/>
    </source>
</evidence>
<sequence length="510" mass="56902">MLCWTGILLHISCRQVQTLYPRYHSSQCLSCAASLFFKSCNCNSSIATRVGFAIIFCLNSILAWVMKTDAAIKLIEKWSFDYIKMECAGEKCYGVLAVRQPICFNRAWPDALEVHRICFALALYHLILSATLIGVQDTRNKRAALQNGWWGPKVLVWLILVGVSFTIPNGFFMFWGNYVALIGATIFILLGLVLLVDFAHSWSEMCLEKWENSSSNLWQWILIGSTLSMYAFTITLTGLLYAYFAGSGCTLNQFFISFNLALCIVITIMSVHPIIQEYNPRSGLAQAAMVAAYCTYLIVSALSNHVHETKQCNPLRDGKKTRKAVLVLGGIFTFLAIAYSTTRAATQSKALVGNSKKARIHLAEDDPSHSEMGIVTTQPGRTDSPRYQALLAAVEAGAIPASALQEEDEDEEDEVVGEARDDELSGTRYNYSWFHIIFSIAAMYVAMLLTDWNVVSKQPISGPVDPDYDVYIGRSEVAMWMRVVSGWVCMALYIWSLLAPVVLPDRFGDF</sequence>
<dbReference type="AlphaFoldDB" id="A0A9W8JYM5"/>
<gene>
    <name evidence="7" type="ORF">NLJ89_g6508</name>
</gene>
<feature type="transmembrane region" description="Helical" evidence="6">
    <location>
        <begin position="114"/>
        <end position="133"/>
    </location>
</feature>
<dbReference type="PANTHER" id="PTHR10383:SF9">
    <property type="entry name" value="SERINE INCORPORATOR, ISOFORM F"/>
    <property type="match status" value="1"/>
</dbReference>
<feature type="transmembrane region" description="Helical" evidence="6">
    <location>
        <begin position="220"/>
        <end position="244"/>
    </location>
</feature>
<feature type="transmembrane region" description="Helical" evidence="6">
    <location>
        <begin position="323"/>
        <end position="341"/>
    </location>
</feature>
<evidence type="ECO:0000256" key="1">
    <source>
        <dbReference type="ARBA" id="ARBA00004141"/>
    </source>
</evidence>
<comment type="caution">
    <text evidence="7">The sequence shown here is derived from an EMBL/GenBank/DDBJ whole genome shotgun (WGS) entry which is preliminary data.</text>
</comment>
<reference evidence="7" key="1">
    <citation type="submission" date="2022-07" db="EMBL/GenBank/DDBJ databases">
        <title>Genome Sequence of Agrocybe chaxingu.</title>
        <authorList>
            <person name="Buettner E."/>
        </authorList>
    </citation>
    <scope>NUCLEOTIDE SEQUENCE</scope>
    <source>
        <strain evidence="7">MP-N11</strain>
    </source>
</reference>
<evidence type="ECO:0000256" key="2">
    <source>
        <dbReference type="ARBA" id="ARBA00006665"/>
    </source>
</evidence>
<feature type="transmembrane region" description="Helical" evidence="6">
    <location>
        <begin position="283"/>
        <end position="303"/>
    </location>
</feature>
<evidence type="ECO:0000256" key="6">
    <source>
        <dbReference type="SAM" id="Phobius"/>
    </source>
</evidence>